<protein>
    <submittedName>
        <fullName evidence="2">Uncharacterized protein</fullName>
    </submittedName>
</protein>
<feature type="region of interest" description="Disordered" evidence="1">
    <location>
        <begin position="1"/>
        <end position="55"/>
    </location>
</feature>
<name>A0A4Z0A5R1_9AGAM</name>
<feature type="compositionally biased region" description="Polar residues" evidence="1">
    <location>
        <begin position="1"/>
        <end position="10"/>
    </location>
</feature>
<dbReference type="Proteomes" id="UP000298061">
    <property type="component" value="Unassembled WGS sequence"/>
</dbReference>
<comment type="caution">
    <text evidence="2">The sequence shown here is derived from an EMBL/GenBank/DDBJ whole genome shotgun (WGS) entry which is preliminary data.</text>
</comment>
<sequence length="181" mass="20388">MSSLQISQAGPASVAGAPSHVHVSQSQKALLKGPKARGTRSAAASSGHKRTLKDDVSYRQIQASWGPFPPDARATTSKEDDVMVRAVADHIRQTRALGEQMYNEKYGDAERRVSELRAIVALRQRSVQLVENIRRDREQYMQGPLLELIATAPDEEMRRLHQEALDMYRGFQREDELRHGR</sequence>
<evidence type="ECO:0000313" key="2">
    <source>
        <dbReference type="EMBL" id="TFY81724.1"/>
    </source>
</evidence>
<keyword evidence="3" id="KW-1185">Reference proteome</keyword>
<reference evidence="2 3" key="1">
    <citation type="submission" date="2019-02" db="EMBL/GenBank/DDBJ databases">
        <title>Genome sequencing of the rare red list fungi Hericium alpestre (H. flagellum).</title>
        <authorList>
            <person name="Buettner E."/>
            <person name="Kellner H."/>
        </authorList>
    </citation>
    <scope>NUCLEOTIDE SEQUENCE [LARGE SCALE GENOMIC DNA]</scope>
    <source>
        <strain evidence="2 3">DSM 108284</strain>
    </source>
</reference>
<dbReference type="EMBL" id="SFCI01000180">
    <property type="protein sequence ID" value="TFY81724.1"/>
    <property type="molecule type" value="Genomic_DNA"/>
</dbReference>
<evidence type="ECO:0000313" key="3">
    <source>
        <dbReference type="Proteomes" id="UP000298061"/>
    </source>
</evidence>
<evidence type="ECO:0000256" key="1">
    <source>
        <dbReference type="SAM" id="MobiDB-lite"/>
    </source>
</evidence>
<dbReference type="AlphaFoldDB" id="A0A4Z0A5R1"/>
<gene>
    <name evidence="2" type="ORF">EWM64_g2282</name>
</gene>
<accession>A0A4Z0A5R1</accession>
<organism evidence="2 3">
    <name type="scientific">Hericium alpestre</name>
    <dbReference type="NCBI Taxonomy" id="135208"/>
    <lineage>
        <taxon>Eukaryota</taxon>
        <taxon>Fungi</taxon>
        <taxon>Dikarya</taxon>
        <taxon>Basidiomycota</taxon>
        <taxon>Agaricomycotina</taxon>
        <taxon>Agaricomycetes</taxon>
        <taxon>Russulales</taxon>
        <taxon>Hericiaceae</taxon>
        <taxon>Hericium</taxon>
    </lineage>
</organism>
<proteinExistence type="predicted"/>